<gene>
    <name evidence="2" type="ORF">CRP01_16515</name>
</gene>
<comment type="caution">
    <text evidence="2">The sequence shown here is derived from an EMBL/GenBank/DDBJ whole genome shotgun (WGS) entry which is preliminary data.</text>
</comment>
<dbReference type="EMBL" id="PDUD01000021">
    <property type="protein sequence ID" value="PHN05591.1"/>
    <property type="molecule type" value="Genomic_DNA"/>
</dbReference>
<feature type="chain" id="PRO_5012226324" description="GLPGLI family protein" evidence="1">
    <location>
        <begin position="21"/>
        <end position="235"/>
    </location>
</feature>
<evidence type="ECO:0000313" key="3">
    <source>
        <dbReference type="Proteomes" id="UP000223913"/>
    </source>
</evidence>
<feature type="signal peptide" evidence="1">
    <location>
        <begin position="1"/>
        <end position="20"/>
    </location>
</feature>
<protein>
    <recommendedName>
        <fullName evidence="4">GLPGLI family protein</fullName>
    </recommendedName>
</protein>
<reference evidence="2 3" key="1">
    <citation type="submission" date="2017-10" db="EMBL/GenBank/DDBJ databases">
        <title>The draft genome sequence of Lewinella nigricans NBRC 102662.</title>
        <authorList>
            <person name="Wang K."/>
        </authorList>
    </citation>
    <scope>NUCLEOTIDE SEQUENCE [LARGE SCALE GENOMIC DNA]</scope>
    <source>
        <strain evidence="2 3">NBRC 102662</strain>
    </source>
</reference>
<dbReference type="RefSeq" id="WP_099151167.1">
    <property type="nucleotide sequence ID" value="NZ_PDUD01000021.1"/>
</dbReference>
<dbReference type="AlphaFoldDB" id="A0A2D0NAP9"/>
<evidence type="ECO:0008006" key="4">
    <source>
        <dbReference type="Google" id="ProtNLM"/>
    </source>
</evidence>
<name>A0A2D0NAP9_FLAN2</name>
<dbReference type="OrthoDB" id="1489248at2"/>
<sequence length="235" mass="27520">MKMYIQLFLLLLVTATGLRAQTVSAETLLERSIKYHDPKGQWGKTPMTLNLKETRPGGSDRTTTIGIDLKKQTFRLDQMREGNQLVYNIAMDDCTYELNGNSDISPEDLEKYRLNCDRAKTMRNYYTYLWGLPMKLTDPGTILHEVKMDEFMGKAAYRLKVTYSPEVGSDIWYFYFDPSSYALTGYRFYHDEATNDGEYITLKGEEKIKNFRLPKERKWYTHKEDKYLGADILQQ</sequence>
<accession>A0A2D0NAP9</accession>
<keyword evidence="1" id="KW-0732">Signal</keyword>
<proteinExistence type="predicted"/>
<dbReference type="Pfam" id="PF20113">
    <property type="entry name" value="DUF6503"/>
    <property type="match status" value="1"/>
</dbReference>
<evidence type="ECO:0000313" key="2">
    <source>
        <dbReference type="EMBL" id="PHN05591.1"/>
    </source>
</evidence>
<organism evidence="2 3">
    <name type="scientific">Flavilitoribacter nigricans (strain ATCC 23147 / DSM 23189 / NBRC 102662 / NCIMB 1420 / SS-2)</name>
    <name type="common">Lewinella nigricans</name>
    <dbReference type="NCBI Taxonomy" id="1122177"/>
    <lineage>
        <taxon>Bacteria</taxon>
        <taxon>Pseudomonadati</taxon>
        <taxon>Bacteroidota</taxon>
        <taxon>Saprospiria</taxon>
        <taxon>Saprospirales</taxon>
        <taxon>Lewinellaceae</taxon>
        <taxon>Flavilitoribacter</taxon>
    </lineage>
</organism>
<dbReference type="InterPro" id="IPR045444">
    <property type="entry name" value="DUF6503"/>
</dbReference>
<dbReference type="Proteomes" id="UP000223913">
    <property type="component" value="Unassembled WGS sequence"/>
</dbReference>
<keyword evidence="3" id="KW-1185">Reference proteome</keyword>
<evidence type="ECO:0000256" key="1">
    <source>
        <dbReference type="SAM" id="SignalP"/>
    </source>
</evidence>